<proteinExistence type="predicted"/>
<keyword evidence="2" id="KW-1185">Reference proteome</keyword>
<accession>A0A0C4YSF6</accession>
<evidence type="ECO:0000313" key="2">
    <source>
        <dbReference type="Proteomes" id="UP000031843"/>
    </source>
</evidence>
<dbReference type="Proteomes" id="UP000031843">
    <property type="component" value="Chromosome secondary"/>
</dbReference>
<dbReference type="STRING" id="68895.RR42_s1968"/>
<evidence type="ECO:0000313" key="1">
    <source>
        <dbReference type="EMBL" id="AJG23556.1"/>
    </source>
</evidence>
<dbReference type="AlphaFoldDB" id="A0A0C4YSF6"/>
<protein>
    <submittedName>
        <fullName evidence="1">Uncharacterized protein</fullName>
    </submittedName>
</protein>
<reference evidence="1 2" key="1">
    <citation type="journal article" date="2015" name="Genome Announc.">
        <title>Complete Genome Sequence of Cupriavidus basilensis 4G11, Isolated from the Oak Ridge Field Research Center Site.</title>
        <authorList>
            <person name="Ray J."/>
            <person name="Waters R.J."/>
            <person name="Skerker J.M."/>
            <person name="Kuehl J.V."/>
            <person name="Price M.N."/>
            <person name="Huang J."/>
            <person name="Chakraborty R."/>
            <person name="Arkin A.P."/>
            <person name="Deutschbauer A."/>
        </authorList>
    </citation>
    <scope>NUCLEOTIDE SEQUENCE [LARGE SCALE GENOMIC DNA]</scope>
    <source>
        <strain evidence="1">4G11</strain>
    </source>
</reference>
<name>A0A0C4YSF6_9BURK</name>
<organism evidence="1 2">
    <name type="scientific">Cupriavidus basilensis</name>
    <dbReference type="NCBI Taxonomy" id="68895"/>
    <lineage>
        <taxon>Bacteria</taxon>
        <taxon>Pseudomonadati</taxon>
        <taxon>Pseudomonadota</taxon>
        <taxon>Betaproteobacteria</taxon>
        <taxon>Burkholderiales</taxon>
        <taxon>Burkholderiaceae</taxon>
        <taxon>Cupriavidus</taxon>
    </lineage>
</organism>
<dbReference type="EMBL" id="CP010537">
    <property type="protein sequence ID" value="AJG23556.1"/>
    <property type="molecule type" value="Genomic_DNA"/>
</dbReference>
<dbReference type="KEGG" id="cbw:RR42_s1968"/>
<sequence>MPARPMPICVKALSKCYDLSVCLRAVRASSTRTEIRACSGKDVNPLGAVMEVGE</sequence>
<gene>
    <name evidence="1" type="ORF">RR42_s1968</name>
</gene>